<evidence type="ECO:0000313" key="2">
    <source>
        <dbReference type="EMBL" id="PRY58870.1"/>
    </source>
</evidence>
<sequence>MNGDIEALLRSGLAEQAERAPETADDAGLADLAIAGAHRIRRRRRIGAAAGGAGLLVIGAGVFALQPLLDMEDQGTIAADSTSTAEARGEFDMEFVIDTGGEYAILNQDGDTVPIGDTEPDSVYRLQDGYVLTSSSQQTTGVVSLDGSMSSSADWPSPDTYTTVNVDATGYAMVTPDADLTFELYTLNDVAADAVAEPTSFSVSYDLTLANWNTSTAVFTADLWSTTGGGESTYYFNSEYDWNLAALADAGFESVAVVDATNTDYVCVADLDANGGVAREGEECGQVGTERIKADIEATSQDDSAVALVDDTVDHFQNTVYYPMSELDLGDYEDEYFNAGIMFVDPFNRWEMSYNRGDTTWLMIDYSEDPAYMTILSPPSGAVMPVMDYIPPE</sequence>
<keyword evidence="1" id="KW-0472">Membrane</keyword>
<dbReference type="RefSeq" id="WP_106363997.1">
    <property type="nucleotide sequence ID" value="NZ_PVTJ01000004.1"/>
</dbReference>
<dbReference type="AlphaFoldDB" id="A0A2T0ULS3"/>
<keyword evidence="1" id="KW-0812">Transmembrane</keyword>
<dbReference type="OrthoDB" id="5184535at2"/>
<keyword evidence="3" id="KW-1185">Reference proteome</keyword>
<gene>
    <name evidence="2" type="ORF">B0I28_10425</name>
</gene>
<name>A0A2T0ULS3_9ACTN</name>
<accession>A0A2T0ULS3</accession>
<dbReference type="Proteomes" id="UP000238176">
    <property type="component" value="Unassembled WGS sequence"/>
</dbReference>
<proteinExistence type="predicted"/>
<dbReference type="EMBL" id="PVTJ01000004">
    <property type="protein sequence ID" value="PRY58870.1"/>
    <property type="molecule type" value="Genomic_DNA"/>
</dbReference>
<feature type="transmembrane region" description="Helical" evidence="1">
    <location>
        <begin position="46"/>
        <end position="65"/>
    </location>
</feature>
<organism evidence="2 3">
    <name type="scientific">Glycomyces artemisiae</name>
    <dbReference type="NCBI Taxonomy" id="1076443"/>
    <lineage>
        <taxon>Bacteria</taxon>
        <taxon>Bacillati</taxon>
        <taxon>Actinomycetota</taxon>
        <taxon>Actinomycetes</taxon>
        <taxon>Glycomycetales</taxon>
        <taxon>Glycomycetaceae</taxon>
        <taxon>Glycomyces</taxon>
    </lineage>
</organism>
<protein>
    <submittedName>
        <fullName evidence="2">Uncharacterized protein</fullName>
    </submittedName>
</protein>
<keyword evidence="1" id="KW-1133">Transmembrane helix</keyword>
<evidence type="ECO:0000256" key="1">
    <source>
        <dbReference type="SAM" id="Phobius"/>
    </source>
</evidence>
<reference evidence="2 3" key="1">
    <citation type="submission" date="2018-03" db="EMBL/GenBank/DDBJ databases">
        <title>Genomic Encyclopedia of Type Strains, Phase III (KMG-III): the genomes of soil and plant-associated and newly described type strains.</title>
        <authorList>
            <person name="Whitman W."/>
        </authorList>
    </citation>
    <scope>NUCLEOTIDE SEQUENCE [LARGE SCALE GENOMIC DNA]</scope>
    <source>
        <strain evidence="2 3">CGMCC 4.7067</strain>
    </source>
</reference>
<evidence type="ECO:0000313" key="3">
    <source>
        <dbReference type="Proteomes" id="UP000238176"/>
    </source>
</evidence>
<comment type="caution">
    <text evidence="2">The sequence shown here is derived from an EMBL/GenBank/DDBJ whole genome shotgun (WGS) entry which is preliminary data.</text>
</comment>